<gene>
    <name evidence="4" type="ORF">GCM10010970_30160</name>
</gene>
<keyword evidence="1 2" id="KW-0238">DNA-binding</keyword>
<dbReference type="InterPro" id="IPR050109">
    <property type="entry name" value="HTH-type_TetR-like_transc_reg"/>
</dbReference>
<proteinExistence type="predicted"/>
<dbReference type="InterPro" id="IPR041479">
    <property type="entry name" value="TetR_CgmR_C"/>
</dbReference>
<dbReference type="Pfam" id="PF00440">
    <property type="entry name" value="TetR_N"/>
    <property type="match status" value="1"/>
</dbReference>
<dbReference type="SUPFAM" id="SSF46689">
    <property type="entry name" value="Homeodomain-like"/>
    <property type="match status" value="1"/>
</dbReference>
<dbReference type="PROSITE" id="PS50977">
    <property type="entry name" value="HTH_TETR_2"/>
    <property type="match status" value="1"/>
</dbReference>
<dbReference type="Gene3D" id="1.10.357.10">
    <property type="entry name" value="Tetracycline Repressor, domain 2"/>
    <property type="match status" value="1"/>
</dbReference>
<feature type="domain" description="HTH tetR-type" evidence="3">
    <location>
        <begin position="8"/>
        <end position="68"/>
    </location>
</feature>
<protein>
    <submittedName>
        <fullName evidence="4">TetR family transcriptional regulator</fullName>
    </submittedName>
</protein>
<evidence type="ECO:0000256" key="2">
    <source>
        <dbReference type="PROSITE-ProRule" id="PRU00335"/>
    </source>
</evidence>
<dbReference type="EMBL" id="BMLX01000004">
    <property type="protein sequence ID" value="GGP23016.1"/>
    <property type="molecule type" value="Genomic_DNA"/>
</dbReference>
<dbReference type="RefSeq" id="WP_188705188.1">
    <property type="nucleotide sequence ID" value="NZ_BMLX01000004.1"/>
</dbReference>
<organism evidence="4 5">
    <name type="scientific">Silvimonas iriomotensis</name>
    <dbReference type="NCBI Taxonomy" id="449662"/>
    <lineage>
        <taxon>Bacteria</taxon>
        <taxon>Pseudomonadati</taxon>
        <taxon>Pseudomonadota</taxon>
        <taxon>Betaproteobacteria</taxon>
        <taxon>Neisseriales</taxon>
        <taxon>Chitinibacteraceae</taxon>
        <taxon>Silvimonas</taxon>
    </lineage>
</organism>
<keyword evidence="5" id="KW-1185">Reference proteome</keyword>
<reference evidence="5" key="1">
    <citation type="journal article" date="2019" name="Int. J. Syst. Evol. Microbiol.">
        <title>The Global Catalogue of Microorganisms (GCM) 10K type strain sequencing project: providing services to taxonomists for standard genome sequencing and annotation.</title>
        <authorList>
            <consortium name="The Broad Institute Genomics Platform"/>
            <consortium name="The Broad Institute Genome Sequencing Center for Infectious Disease"/>
            <person name="Wu L."/>
            <person name="Ma J."/>
        </authorList>
    </citation>
    <scope>NUCLEOTIDE SEQUENCE [LARGE SCALE GENOMIC DNA]</scope>
    <source>
        <strain evidence="5">CGMCC 1.8859</strain>
    </source>
</reference>
<dbReference type="PRINTS" id="PR00455">
    <property type="entry name" value="HTHTETR"/>
</dbReference>
<dbReference type="PANTHER" id="PTHR30055:SF148">
    <property type="entry name" value="TETR-FAMILY TRANSCRIPTIONAL REGULATOR"/>
    <property type="match status" value="1"/>
</dbReference>
<comment type="caution">
    <text evidence="4">The sequence shown here is derived from an EMBL/GenBank/DDBJ whole genome shotgun (WGS) entry which is preliminary data.</text>
</comment>
<evidence type="ECO:0000313" key="4">
    <source>
        <dbReference type="EMBL" id="GGP23016.1"/>
    </source>
</evidence>
<evidence type="ECO:0000313" key="5">
    <source>
        <dbReference type="Proteomes" id="UP000637267"/>
    </source>
</evidence>
<dbReference type="InterPro" id="IPR001647">
    <property type="entry name" value="HTH_TetR"/>
</dbReference>
<sequence length="184" mass="19890">MDNATRSEQSRLKAIKAALAILTRDGVGALTFDALASESGLSKGGLLHQFSTKEELLGALLDYRQQFIKETVYSQAAEVSDQEPVLHGHLSALKGLSGGETKPVNLSFLAALVQAPELLQQVLDDHAEALTQIRSEATDADVASLRWLAASGLMFMDLLGWVPLPDEQGNTLFERLNDTSAWTL</sequence>
<dbReference type="InterPro" id="IPR009057">
    <property type="entry name" value="Homeodomain-like_sf"/>
</dbReference>
<evidence type="ECO:0000256" key="1">
    <source>
        <dbReference type="ARBA" id="ARBA00023125"/>
    </source>
</evidence>
<dbReference type="PANTHER" id="PTHR30055">
    <property type="entry name" value="HTH-TYPE TRANSCRIPTIONAL REGULATOR RUTR"/>
    <property type="match status" value="1"/>
</dbReference>
<dbReference type="Proteomes" id="UP000637267">
    <property type="component" value="Unassembled WGS sequence"/>
</dbReference>
<evidence type="ECO:0000259" key="3">
    <source>
        <dbReference type="PROSITE" id="PS50977"/>
    </source>
</evidence>
<name>A0ABQ2PCF2_9NEIS</name>
<feature type="DNA-binding region" description="H-T-H motif" evidence="2">
    <location>
        <begin position="31"/>
        <end position="50"/>
    </location>
</feature>
<accession>A0ABQ2PCF2</accession>
<dbReference type="Pfam" id="PF17937">
    <property type="entry name" value="TetR_C_28"/>
    <property type="match status" value="1"/>
</dbReference>